<dbReference type="CDD" id="cd14688">
    <property type="entry name" value="bZIP_YAP"/>
    <property type="match status" value="1"/>
</dbReference>
<dbReference type="EMBL" id="CP003009">
    <property type="protein sequence ID" value="AEO63963.1"/>
    <property type="molecule type" value="Genomic_DNA"/>
</dbReference>
<dbReference type="InterPro" id="IPR004827">
    <property type="entry name" value="bZIP"/>
</dbReference>
<dbReference type="Pfam" id="PF00170">
    <property type="entry name" value="bZIP_1"/>
    <property type="match status" value="1"/>
</dbReference>
<dbReference type="GeneID" id="11521085"/>
<evidence type="ECO:0000313" key="5">
    <source>
        <dbReference type="Proteomes" id="UP000008181"/>
    </source>
</evidence>
<dbReference type="AlphaFoldDB" id="G2QWZ7"/>
<dbReference type="Proteomes" id="UP000008181">
    <property type="component" value="Chromosome 1"/>
</dbReference>
<protein>
    <recommendedName>
        <fullName evidence="3">BZIP domain-containing protein</fullName>
    </recommendedName>
</protein>
<proteinExistence type="predicted"/>
<name>G2QWZ7_THETT</name>
<feature type="coiled-coil region" evidence="1">
    <location>
        <begin position="98"/>
        <end position="125"/>
    </location>
</feature>
<evidence type="ECO:0000259" key="3">
    <source>
        <dbReference type="Pfam" id="PF00170"/>
    </source>
</evidence>
<feature type="region of interest" description="Disordered" evidence="2">
    <location>
        <begin position="484"/>
        <end position="539"/>
    </location>
</feature>
<dbReference type="InterPro" id="IPR046347">
    <property type="entry name" value="bZIP_sf"/>
</dbReference>
<organism evidence="4 5">
    <name type="scientific">Thermothielavioides terrestris (strain ATCC 38088 / NRRL 8126)</name>
    <name type="common">Thielavia terrestris</name>
    <dbReference type="NCBI Taxonomy" id="578455"/>
    <lineage>
        <taxon>Eukaryota</taxon>
        <taxon>Fungi</taxon>
        <taxon>Dikarya</taxon>
        <taxon>Ascomycota</taxon>
        <taxon>Pezizomycotina</taxon>
        <taxon>Sordariomycetes</taxon>
        <taxon>Sordariomycetidae</taxon>
        <taxon>Sordariales</taxon>
        <taxon>Chaetomiaceae</taxon>
        <taxon>Thermothielavioides</taxon>
        <taxon>Thermothielavioides terrestris</taxon>
    </lineage>
</organism>
<feature type="compositionally biased region" description="Low complexity" evidence="2">
    <location>
        <begin position="498"/>
        <end position="539"/>
    </location>
</feature>
<dbReference type="SUPFAM" id="SSF57959">
    <property type="entry name" value="Leucine zipper domain"/>
    <property type="match status" value="1"/>
</dbReference>
<gene>
    <name evidence="4" type="ORF">THITE_2126380</name>
</gene>
<dbReference type="PANTHER" id="PTHR40618">
    <property type="entry name" value="B-ZIP TRANSCRIPTION FACTOR (EUROFUNG)-RELATED"/>
    <property type="match status" value="1"/>
</dbReference>
<feature type="compositionally biased region" description="Basic and acidic residues" evidence="2">
    <location>
        <begin position="186"/>
        <end position="195"/>
    </location>
</feature>
<dbReference type="Gene3D" id="1.20.5.170">
    <property type="match status" value="1"/>
</dbReference>
<keyword evidence="5" id="KW-1185">Reference proteome</keyword>
<dbReference type="OrthoDB" id="3555317at2759"/>
<reference evidence="4 5" key="1">
    <citation type="journal article" date="2011" name="Nat. Biotechnol.">
        <title>Comparative genomic analysis of the thermophilic biomass-degrading fungi Myceliophthora thermophila and Thielavia terrestris.</title>
        <authorList>
            <person name="Berka R.M."/>
            <person name="Grigoriev I.V."/>
            <person name="Otillar R."/>
            <person name="Salamov A."/>
            <person name="Grimwood J."/>
            <person name="Reid I."/>
            <person name="Ishmael N."/>
            <person name="John T."/>
            <person name="Darmond C."/>
            <person name="Moisan M.-C."/>
            <person name="Henrissat B."/>
            <person name="Coutinho P.M."/>
            <person name="Lombard V."/>
            <person name="Natvig D.O."/>
            <person name="Lindquist E."/>
            <person name="Schmutz J."/>
            <person name="Lucas S."/>
            <person name="Harris P."/>
            <person name="Powlowski J."/>
            <person name="Bellemare A."/>
            <person name="Taylor D."/>
            <person name="Butler G."/>
            <person name="de Vries R.P."/>
            <person name="Allijn I.E."/>
            <person name="van den Brink J."/>
            <person name="Ushinsky S."/>
            <person name="Storms R."/>
            <person name="Powell A.J."/>
            <person name="Paulsen I.T."/>
            <person name="Elbourne L.D.H."/>
            <person name="Baker S.E."/>
            <person name="Magnuson J."/>
            <person name="LaBoissiere S."/>
            <person name="Clutterbuck A.J."/>
            <person name="Martinez D."/>
            <person name="Wogulis M."/>
            <person name="de Leon A.L."/>
            <person name="Rey M.W."/>
            <person name="Tsang A."/>
        </authorList>
    </citation>
    <scope>NUCLEOTIDE SEQUENCE [LARGE SCALE GENOMIC DNA]</scope>
    <source>
        <strain evidence="5">ATCC 38088 / NRRL 8126</strain>
    </source>
</reference>
<dbReference type="PANTHER" id="PTHR40618:SF1">
    <property type="entry name" value="B-ZIP TRANSCRIPTION FACTOR (EUROFUNG)"/>
    <property type="match status" value="1"/>
</dbReference>
<keyword evidence="1" id="KW-0175">Coiled coil</keyword>
<evidence type="ECO:0000256" key="2">
    <source>
        <dbReference type="SAM" id="MobiDB-lite"/>
    </source>
</evidence>
<sequence length="659" mass="70035">MPYHQGDLAILSAEVYHDGAAFGSPSRLTAISKTQASTSPSERLDDAPRKRARTQAAESAELEAEKKRARGRPRLHTKDETAADRRRTQIRLAQRAYRNRKENAIQTLEKRVQELKDTNEEMSNAFMQLHDFAMSIGLLDKTPEFGRQLRKTTERFLSLARDASDDDAKEGELKGSGASNRIGSRSRSDRARSDSPAHAGSNTAATATTTTPETVDERPKPTWGGLMVSYEPGYTAAIPTSTTTLAQPPVSTSSFGYEVVTHPTVDNASFPFQPAPGGFNIPSGLSPATASPFSLSPSPLPSTALPTPHSHAPLESTFGRRLHRYTQERALVLLSMPSPPPALVSRVFGFCLLMESPATIKRRLLRMLGHDAHQSLHNWSYPFFHLGGAGTHFDAESAATAAGGQRFGNQGTRDVLKPGVTAGFGAGPFSAEVNAVRDGKMDRNMRMALPEFAGEYFDSDETEMYMLQRGVVIPAGADFVPVDVDESLFGGGEGDGEGQAPAPGQDRDGSPATSASSNSSSSSSSSSRSPTSSSGSGAAAGTAAWQNVVDPSLADVFAQADPFAQVASMPGASSAAAFAATASDGDNMLPFGLMPDGSGSDGFGMGAAARSPRRRRLVLDVQTFVEELTKRAVCLGRAPGFREKDIKAAFRASVQVGME</sequence>
<dbReference type="GO" id="GO:0003700">
    <property type="term" value="F:DNA-binding transcription factor activity"/>
    <property type="evidence" value="ECO:0007669"/>
    <property type="project" value="InterPro"/>
</dbReference>
<feature type="region of interest" description="Disordered" evidence="2">
    <location>
        <begin position="162"/>
        <end position="227"/>
    </location>
</feature>
<dbReference type="RefSeq" id="XP_003650299.1">
    <property type="nucleotide sequence ID" value="XM_003650251.1"/>
</dbReference>
<feature type="compositionally biased region" description="Polar residues" evidence="2">
    <location>
        <begin position="31"/>
        <end position="41"/>
    </location>
</feature>
<dbReference type="eggNOG" id="ENOG502S6P7">
    <property type="taxonomic scope" value="Eukaryota"/>
</dbReference>
<accession>G2QWZ7</accession>
<evidence type="ECO:0000313" key="4">
    <source>
        <dbReference type="EMBL" id="AEO63963.1"/>
    </source>
</evidence>
<dbReference type="HOGENOM" id="CLU_013452_1_1_1"/>
<feature type="region of interest" description="Disordered" evidence="2">
    <location>
        <begin position="290"/>
        <end position="309"/>
    </location>
</feature>
<feature type="region of interest" description="Disordered" evidence="2">
    <location>
        <begin position="31"/>
        <end position="87"/>
    </location>
</feature>
<feature type="compositionally biased region" description="Basic and acidic residues" evidence="2">
    <location>
        <begin position="76"/>
        <end position="87"/>
    </location>
</feature>
<evidence type="ECO:0000256" key="1">
    <source>
        <dbReference type="SAM" id="Coils"/>
    </source>
</evidence>
<dbReference type="STRING" id="578455.G2QWZ7"/>
<feature type="domain" description="BZIP" evidence="3">
    <location>
        <begin position="84"/>
        <end position="130"/>
    </location>
</feature>
<dbReference type="KEGG" id="ttt:THITE_2126380"/>